<evidence type="ECO:0000313" key="2">
    <source>
        <dbReference type="Proteomes" id="UP001478133"/>
    </source>
</evidence>
<dbReference type="EMBL" id="JBBMFI010000003">
    <property type="protein sequence ID" value="MEQ2564925.1"/>
    <property type="molecule type" value="Genomic_DNA"/>
</dbReference>
<gene>
    <name evidence="1" type="ORF">ABFO16_01590</name>
</gene>
<accession>A0ABV1HRG5</accession>
<evidence type="ECO:0008006" key="3">
    <source>
        <dbReference type="Google" id="ProtNLM"/>
    </source>
</evidence>
<name>A0ABV1HRG5_9FIRM</name>
<sequence length="40" mass="4174">MSKKLAYIISAAVFVVLCGLIVCEKLFPEVGSSLFGGLLG</sequence>
<reference evidence="1 2" key="1">
    <citation type="submission" date="2024-03" db="EMBL/GenBank/DDBJ databases">
        <title>Human intestinal bacterial collection.</title>
        <authorList>
            <person name="Pauvert C."/>
            <person name="Hitch T.C.A."/>
            <person name="Clavel T."/>
        </authorList>
    </citation>
    <scope>NUCLEOTIDE SEQUENCE [LARGE SCALE GENOMIC DNA]</scope>
    <source>
        <strain evidence="1 2">CLA-AP-H18</strain>
    </source>
</reference>
<organism evidence="1 2">
    <name type="scientific">Ruminococcoides intestinihominis</name>
    <dbReference type="NCBI Taxonomy" id="3133161"/>
    <lineage>
        <taxon>Bacteria</taxon>
        <taxon>Bacillati</taxon>
        <taxon>Bacillota</taxon>
        <taxon>Clostridia</taxon>
        <taxon>Eubacteriales</taxon>
        <taxon>Oscillospiraceae</taxon>
        <taxon>Ruminococcoides</taxon>
    </lineage>
</organism>
<keyword evidence="2" id="KW-1185">Reference proteome</keyword>
<comment type="caution">
    <text evidence="1">The sequence shown here is derived from an EMBL/GenBank/DDBJ whole genome shotgun (WGS) entry which is preliminary data.</text>
</comment>
<dbReference type="RefSeq" id="WP_022505128.1">
    <property type="nucleotide sequence ID" value="NZ_JBBMEY010000019.1"/>
</dbReference>
<dbReference type="Proteomes" id="UP001478133">
    <property type="component" value="Unassembled WGS sequence"/>
</dbReference>
<protein>
    <recommendedName>
        <fullName evidence="3">ECF transporter S component</fullName>
    </recommendedName>
</protein>
<evidence type="ECO:0000313" key="1">
    <source>
        <dbReference type="EMBL" id="MEQ2564925.1"/>
    </source>
</evidence>
<proteinExistence type="predicted"/>